<sequence length="90" mass="9937">MSHPFFNGDQIEQRGESLYDHTIRALVETPENIGKIVSIDVETGEFEIGDDLVSTGKQMLARHPNAQLYAKRIGYNAVFAIGGTLTRTDA</sequence>
<gene>
    <name evidence="1" type="ORF">ISF26_17800</name>
</gene>
<protein>
    <submittedName>
        <fullName evidence="1">Uncharacterized protein</fullName>
    </submittedName>
</protein>
<accession>A0ABY3PJ05</accession>
<evidence type="ECO:0000313" key="2">
    <source>
        <dbReference type="Proteomes" id="UP001054846"/>
    </source>
</evidence>
<dbReference type="RefSeq" id="WP_230840673.1">
    <property type="nucleotide sequence ID" value="NZ_CP063845.1"/>
</dbReference>
<keyword evidence="2" id="KW-1185">Reference proteome</keyword>
<evidence type="ECO:0000313" key="1">
    <source>
        <dbReference type="EMBL" id="UFP93621.1"/>
    </source>
</evidence>
<organism evidence="1 2">
    <name type="scientific">Gloeobacter morelensis MG652769</name>
    <dbReference type="NCBI Taxonomy" id="2781736"/>
    <lineage>
        <taxon>Bacteria</taxon>
        <taxon>Bacillati</taxon>
        <taxon>Cyanobacteriota</taxon>
        <taxon>Cyanophyceae</taxon>
        <taxon>Gloeobacterales</taxon>
        <taxon>Gloeobacteraceae</taxon>
        <taxon>Gloeobacter</taxon>
        <taxon>Gloeobacter morelensis</taxon>
    </lineage>
</organism>
<dbReference type="EMBL" id="CP063845">
    <property type="protein sequence ID" value="UFP93621.1"/>
    <property type="molecule type" value="Genomic_DNA"/>
</dbReference>
<proteinExistence type="predicted"/>
<name>A0ABY3PJ05_9CYAN</name>
<reference evidence="1 2" key="1">
    <citation type="journal article" date="2021" name="Genome Biol. Evol.">
        <title>Complete Genome Sequencing of a Novel Gloeobacter Species from a Waterfall Cave in Mexico.</title>
        <authorList>
            <person name="Saw J.H."/>
            <person name="Cardona T."/>
            <person name="Montejano G."/>
        </authorList>
    </citation>
    <scope>NUCLEOTIDE SEQUENCE [LARGE SCALE GENOMIC DNA]</scope>
    <source>
        <strain evidence="1">MG652769</strain>
    </source>
</reference>
<dbReference type="Proteomes" id="UP001054846">
    <property type="component" value="Chromosome"/>
</dbReference>